<keyword evidence="1" id="KW-0812">Transmembrane</keyword>
<keyword evidence="1" id="KW-0472">Membrane</keyword>
<feature type="transmembrane region" description="Helical" evidence="1">
    <location>
        <begin position="25"/>
        <end position="53"/>
    </location>
</feature>
<dbReference type="AlphaFoldDB" id="A0A1I9G1D3"/>
<proteinExistence type="predicted"/>
<evidence type="ECO:0000256" key="1">
    <source>
        <dbReference type="SAM" id="Phobius"/>
    </source>
</evidence>
<protein>
    <submittedName>
        <fullName evidence="2">Bm14171</fullName>
    </submittedName>
</protein>
<organism evidence="2">
    <name type="scientific">Brugia malayi</name>
    <name type="common">Filarial nematode worm</name>
    <dbReference type="NCBI Taxonomy" id="6279"/>
    <lineage>
        <taxon>Eukaryota</taxon>
        <taxon>Metazoa</taxon>
        <taxon>Ecdysozoa</taxon>
        <taxon>Nematoda</taxon>
        <taxon>Chromadorea</taxon>
        <taxon>Rhabditida</taxon>
        <taxon>Spirurina</taxon>
        <taxon>Spiruromorpha</taxon>
        <taxon>Filarioidea</taxon>
        <taxon>Onchocercidae</taxon>
        <taxon>Brugia</taxon>
    </lineage>
</organism>
<keyword evidence="1" id="KW-1133">Transmembrane helix</keyword>
<dbReference type="EMBL" id="LN856924">
    <property type="protein sequence ID" value="CDP94186.1"/>
    <property type="molecule type" value="Genomic_DNA"/>
</dbReference>
<evidence type="ECO:0000313" key="2">
    <source>
        <dbReference type="EMBL" id="CDP94186.1"/>
    </source>
</evidence>
<sequence>MFELLLFIWDFFCLAVTFRLNGKLIAISSICLASVNTCLSFSTSFFNIAYLILKYDIKSLQSFHAL</sequence>
<reference evidence="2" key="2">
    <citation type="submission" date="2012-12" db="EMBL/GenBank/DDBJ databases">
        <authorList>
            <consortium name="WormBase Consortium"/>
            <person name="Ghedin E."/>
            <person name="Paulini M."/>
        </authorList>
    </citation>
    <scope>NUCLEOTIDE SEQUENCE</scope>
    <source>
        <strain evidence="2">FR3</strain>
    </source>
</reference>
<name>A0A1I9G1D3_BRUMA</name>
<reference evidence="2" key="1">
    <citation type="journal article" date="2007" name="Science">
        <title>Draft genome of the filarial nematode parasite Brugia malayi.</title>
        <authorList>
            <person name="Ghedin E."/>
            <person name="Wang S."/>
            <person name="Spiro D."/>
            <person name="Caler E."/>
            <person name="Zhao Q."/>
            <person name="Crabtree J."/>
            <person name="Allen J.E."/>
            <person name="Delcher A.L."/>
            <person name="Guiliano D.B."/>
            <person name="Miranda-Saavedra D."/>
            <person name="Angiuoli S.V."/>
            <person name="Creasy T."/>
            <person name="Amedeo P."/>
            <person name="Haas B."/>
            <person name="El-Sayed N.M."/>
            <person name="Wortman J.R."/>
            <person name="Feldblyum T."/>
            <person name="Tallon L."/>
            <person name="Schatz M."/>
            <person name="Shumway M."/>
            <person name="Koo H."/>
            <person name="Salzberg S.L."/>
            <person name="Schobel S."/>
            <person name="Pertea M."/>
            <person name="Pop M."/>
            <person name="White O."/>
            <person name="Barton G.J."/>
            <person name="Carlow C.K."/>
            <person name="Crawford M.J."/>
            <person name="Daub J."/>
            <person name="Dimmic M.W."/>
            <person name="Estes C.F."/>
            <person name="Foster J.M."/>
            <person name="Ganatra M."/>
            <person name="Gregory W.F."/>
            <person name="Johnson N.M."/>
            <person name="Jin J."/>
            <person name="Komuniecki R."/>
            <person name="Korf I."/>
            <person name="Kumar S."/>
            <person name="Laney S."/>
            <person name="Li B.W."/>
            <person name="Li W."/>
            <person name="Lindblom T.H."/>
            <person name="Lustigman S."/>
            <person name="Ma D."/>
            <person name="Maina C.V."/>
            <person name="Martin D.M."/>
            <person name="McCarter J.P."/>
            <person name="McReynolds L."/>
            <person name="Mitreva M."/>
            <person name="Nutman T.B."/>
            <person name="Parkinson J."/>
            <person name="Peregrin-Alvarez J.M."/>
            <person name="Poole C."/>
            <person name="Ren Q."/>
            <person name="Saunders L."/>
            <person name="Sluder A.E."/>
            <person name="Smith K."/>
            <person name="Stanke M."/>
            <person name="Unnasch T.R."/>
            <person name="Ware J."/>
            <person name="Wei A.D."/>
            <person name="Weil G."/>
            <person name="Williams D.J."/>
            <person name="Zhang Y."/>
            <person name="Williams S.A."/>
            <person name="Fraser-Liggett C."/>
            <person name="Slatko B."/>
            <person name="Blaxter M.L."/>
            <person name="Scott A.L."/>
        </authorList>
    </citation>
    <scope>NUCLEOTIDE SEQUENCE</scope>
    <source>
        <strain evidence="2">FR3</strain>
    </source>
</reference>
<gene>
    <name evidence="2" type="primary">Bm14171</name>
    <name evidence="2" type="ORF">BM_Bm14171</name>
</gene>
<accession>A0A1I9G1D3</accession>